<organism evidence="4 5">
    <name type="scientific">Lysinibacillus louembei</name>
    <dbReference type="NCBI Taxonomy" id="1470088"/>
    <lineage>
        <taxon>Bacteria</taxon>
        <taxon>Bacillati</taxon>
        <taxon>Bacillota</taxon>
        <taxon>Bacilli</taxon>
        <taxon>Bacillales</taxon>
        <taxon>Bacillaceae</taxon>
        <taxon>Lysinibacillus</taxon>
    </lineage>
</organism>
<evidence type="ECO:0000313" key="4">
    <source>
        <dbReference type="EMBL" id="WPK11171.1"/>
    </source>
</evidence>
<feature type="domain" description="ABC transporter" evidence="3">
    <location>
        <begin position="5"/>
        <end position="209"/>
    </location>
</feature>
<dbReference type="Proteomes" id="UP001322664">
    <property type="component" value="Chromosome"/>
</dbReference>
<dbReference type="PROSITE" id="PS50893">
    <property type="entry name" value="ABC_TRANSPORTER_2"/>
    <property type="match status" value="1"/>
</dbReference>
<dbReference type="InterPro" id="IPR003593">
    <property type="entry name" value="AAA+_ATPase"/>
</dbReference>
<dbReference type="SMART" id="SM00382">
    <property type="entry name" value="AAA"/>
    <property type="match status" value="2"/>
</dbReference>
<dbReference type="EMBL" id="CP137624">
    <property type="protein sequence ID" value="WPK11171.1"/>
    <property type="molecule type" value="Genomic_DNA"/>
</dbReference>
<dbReference type="PROSITE" id="PS00211">
    <property type="entry name" value="ABC_TRANSPORTER_1"/>
    <property type="match status" value="1"/>
</dbReference>
<name>A0ABZ0RVD6_9BACI</name>
<evidence type="ECO:0000313" key="5">
    <source>
        <dbReference type="Proteomes" id="UP001322664"/>
    </source>
</evidence>
<dbReference type="InterPro" id="IPR051309">
    <property type="entry name" value="ABCF_ATPase"/>
</dbReference>
<dbReference type="InterPro" id="IPR027417">
    <property type="entry name" value="P-loop_NTPase"/>
</dbReference>
<accession>A0ABZ0RVD6</accession>
<dbReference type="PANTHER" id="PTHR42855:SF2">
    <property type="entry name" value="DRUG RESISTANCE ABC TRANSPORTER,ATP-BINDING PROTEIN"/>
    <property type="match status" value="1"/>
</dbReference>
<dbReference type="GO" id="GO:0005524">
    <property type="term" value="F:ATP binding"/>
    <property type="evidence" value="ECO:0007669"/>
    <property type="project" value="UniProtKB-KW"/>
</dbReference>
<dbReference type="Pfam" id="PF00005">
    <property type="entry name" value="ABC_tran"/>
    <property type="match status" value="2"/>
</dbReference>
<dbReference type="Gene3D" id="3.40.50.300">
    <property type="entry name" value="P-loop containing nucleotide triphosphate hydrolases"/>
    <property type="match status" value="2"/>
</dbReference>
<dbReference type="InterPro" id="IPR003439">
    <property type="entry name" value="ABC_transporter-like_ATP-bd"/>
</dbReference>
<evidence type="ECO:0000256" key="2">
    <source>
        <dbReference type="ARBA" id="ARBA00022840"/>
    </source>
</evidence>
<dbReference type="RefSeq" id="WP_319836249.1">
    <property type="nucleotide sequence ID" value="NZ_CP137624.1"/>
</dbReference>
<sequence length="483" mass="55168">MTDNILIKNVTFQYDTMTKPLFENLQLSMHSNWRLGLVGRNGRGKTTFFKLLLKELAYKGTIQTNLTFSYFPTYPDAQQPVYATLDGLEIWEMERELVMMGLPATILQQPFGLLSGGEQTKILLIALFANTQGFPLIDEPTNHLDLHGRKIVSNYLKSKRGFIVISHDESFLNDCIDHVLAINKSSIDLIKGNIATWKYEKAHADRLQQETNAQLKGEIKRLDAVAKRVGDWGTQKENSSKDAAARRTAAKHMKRSKAIKKRTEALIEEKINLIDNIEKIAELKMHIEHPKKQLLYFRDFTILRNGVPLFQPITLDVYPYDRFFIEGDNGVGKTTLFKFILGVETFETTGDYRIHLPENTSIFHQNSADNANYLASIEQLTKTEREEYWHMLRQLDVGREKLTDRTSAAWSAGQAKKAFLAKALLGQNALFAWDEVTNHLDLYAIDQLIAAIQKHQPTMIGIDHNEHYVNAIATKKIKLSKMS</sequence>
<protein>
    <submittedName>
        <fullName evidence="4">ATP-binding cassette domain-containing protein</fullName>
    </submittedName>
</protein>
<evidence type="ECO:0000256" key="1">
    <source>
        <dbReference type="ARBA" id="ARBA00022741"/>
    </source>
</evidence>
<evidence type="ECO:0000259" key="3">
    <source>
        <dbReference type="PROSITE" id="PS50893"/>
    </source>
</evidence>
<dbReference type="InterPro" id="IPR017871">
    <property type="entry name" value="ABC_transporter-like_CS"/>
</dbReference>
<dbReference type="CDD" id="cd03221">
    <property type="entry name" value="ABCF_EF-3"/>
    <property type="match status" value="1"/>
</dbReference>
<reference evidence="4 5" key="1">
    <citation type="submission" date="2023-09" db="EMBL/GenBank/DDBJ databases">
        <authorList>
            <person name="Page C.A."/>
            <person name="Perez-Diaz I.M."/>
        </authorList>
    </citation>
    <scope>NUCLEOTIDE SEQUENCE [LARGE SCALE GENOMIC DNA]</scope>
    <source>
        <strain evidence="4 5">Ll15</strain>
    </source>
</reference>
<keyword evidence="2 4" id="KW-0067">ATP-binding</keyword>
<dbReference type="PANTHER" id="PTHR42855">
    <property type="entry name" value="ABC TRANSPORTER ATP-BINDING SUBUNIT"/>
    <property type="match status" value="1"/>
</dbReference>
<dbReference type="SUPFAM" id="SSF52540">
    <property type="entry name" value="P-loop containing nucleoside triphosphate hydrolases"/>
    <property type="match status" value="2"/>
</dbReference>
<proteinExistence type="predicted"/>
<keyword evidence="1" id="KW-0547">Nucleotide-binding</keyword>
<gene>
    <name evidence="4" type="ORF">R6U77_14935</name>
</gene>
<keyword evidence="5" id="KW-1185">Reference proteome</keyword>